<dbReference type="Proteomes" id="UP000030755">
    <property type="component" value="Unassembled WGS sequence"/>
</dbReference>
<accession>A0A075ANA0</accession>
<protein>
    <submittedName>
        <fullName evidence="1">Uncharacterized protein</fullName>
    </submittedName>
</protein>
<dbReference type="AlphaFoldDB" id="A0A075ANA0"/>
<proteinExistence type="predicted"/>
<reference evidence="1 2" key="1">
    <citation type="journal article" date="2013" name="Curr. Biol.">
        <title>Shared signatures of parasitism and phylogenomics unite Cryptomycota and microsporidia.</title>
        <authorList>
            <person name="James T.Y."/>
            <person name="Pelin A."/>
            <person name="Bonen L."/>
            <person name="Ahrendt S."/>
            <person name="Sain D."/>
            <person name="Corradi N."/>
            <person name="Stajich J.E."/>
        </authorList>
    </citation>
    <scope>NUCLEOTIDE SEQUENCE [LARGE SCALE GENOMIC DNA]</scope>
    <source>
        <strain evidence="1 2">CSF55</strain>
    </source>
</reference>
<dbReference type="HOGENOM" id="CLU_2672494_0_0_1"/>
<dbReference type="EMBL" id="KE561265">
    <property type="protein sequence ID" value="EPZ31244.1"/>
    <property type="molecule type" value="Genomic_DNA"/>
</dbReference>
<name>A0A075ANA0_ROZAC</name>
<organism evidence="1 2">
    <name type="scientific">Rozella allomycis (strain CSF55)</name>
    <dbReference type="NCBI Taxonomy" id="988480"/>
    <lineage>
        <taxon>Eukaryota</taxon>
        <taxon>Fungi</taxon>
        <taxon>Fungi incertae sedis</taxon>
        <taxon>Cryptomycota</taxon>
        <taxon>Cryptomycota incertae sedis</taxon>
        <taxon>Rozella</taxon>
    </lineage>
</organism>
<evidence type="ECO:0000313" key="1">
    <source>
        <dbReference type="EMBL" id="EPZ31244.1"/>
    </source>
</evidence>
<keyword evidence="2" id="KW-1185">Reference proteome</keyword>
<sequence length="75" mass="8664">MFERQSIDSKGMEKSEESRINIMSECFKAKNGFSFSLLKICIRVLRVLDFSLNVAASLILIKNNFSSWLIPFNKE</sequence>
<gene>
    <name evidence="1" type="ORF">O9G_000889</name>
</gene>
<evidence type="ECO:0000313" key="2">
    <source>
        <dbReference type="Proteomes" id="UP000030755"/>
    </source>
</evidence>